<dbReference type="AlphaFoldDB" id="A0A368NRN9"/>
<dbReference type="Gene3D" id="2.40.50.100">
    <property type="match status" value="1"/>
</dbReference>
<name>A0A368NRN9_9GAMM</name>
<proteinExistence type="predicted"/>
<dbReference type="SUPFAM" id="SSF111369">
    <property type="entry name" value="HlyD-like secretion proteins"/>
    <property type="match status" value="1"/>
</dbReference>
<dbReference type="Gene3D" id="2.40.30.170">
    <property type="match status" value="1"/>
</dbReference>
<comment type="caution">
    <text evidence="1">The sequence shown here is derived from an EMBL/GenBank/DDBJ whole genome shotgun (WGS) entry which is preliminary data.</text>
</comment>
<sequence>MHRTQPSLLRPGFILVWPLLLLWQAQGFASPAECSAKSPEHLSYTGKVLTNDLTNIRTPVPGLVHSMPESTKAGTIVKRGDLLALIEAHELNVQVLELETELNRIRVERLKLNVLFGNTLKSAIGQEKKLTPALEVNQAAEKAAIRKLSYLREMQSSSRITAPFDIKILKQHIYNDAYVGQGDVIIEAQRVDRQLVQFSVDRQINQKLNQLIETNVPLSGLYLDDGESREPIRTDQLKSLLVTTNNGCYYHWLVEVAQGTSGGKRGSIQYPLQPGMLVDITGQL</sequence>
<dbReference type="RefSeq" id="WP_114336393.1">
    <property type="nucleotide sequence ID" value="NZ_QPID01000001.1"/>
</dbReference>
<organism evidence="1 2">
    <name type="scientific">Corallincola holothuriorum</name>
    <dbReference type="NCBI Taxonomy" id="2282215"/>
    <lineage>
        <taxon>Bacteria</taxon>
        <taxon>Pseudomonadati</taxon>
        <taxon>Pseudomonadota</taxon>
        <taxon>Gammaproteobacteria</taxon>
        <taxon>Alteromonadales</taxon>
        <taxon>Psychromonadaceae</taxon>
        <taxon>Corallincola</taxon>
    </lineage>
</organism>
<dbReference type="Gene3D" id="1.10.287.470">
    <property type="entry name" value="Helix hairpin bin"/>
    <property type="match status" value="1"/>
</dbReference>
<evidence type="ECO:0000313" key="1">
    <source>
        <dbReference type="EMBL" id="RCU52485.1"/>
    </source>
</evidence>
<accession>A0A368NRN9</accession>
<protein>
    <recommendedName>
        <fullName evidence="3">RND efflux pump membrane fusion protein barrel-sandwich domain-containing protein</fullName>
    </recommendedName>
</protein>
<gene>
    <name evidence="1" type="ORF">DU002_00500</name>
</gene>
<reference evidence="1 2" key="1">
    <citation type="submission" date="2018-07" db="EMBL/GenBank/DDBJ databases">
        <title>Corallincola holothuriorum sp. nov., a new facultative anaerobe isolated from sea cucumber Apostichopus japonicus.</title>
        <authorList>
            <person name="Xia H."/>
        </authorList>
    </citation>
    <scope>NUCLEOTIDE SEQUENCE [LARGE SCALE GENOMIC DNA]</scope>
    <source>
        <strain evidence="1 2">C4</strain>
    </source>
</reference>
<evidence type="ECO:0008006" key="3">
    <source>
        <dbReference type="Google" id="ProtNLM"/>
    </source>
</evidence>
<evidence type="ECO:0000313" key="2">
    <source>
        <dbReference type="Proteomes" id="UP000252558"/>
    </source>
</evidence>
<dbReference type="EMBL" id="QPID01000001">
    <property type="protein sequence ID" value="RCU52485.1"/>
    <property type="molecule type" value="Genomic_DNA"/>
</dbReference>
<keyword evidence="2" id="KW-1185">Reference proteome</keyword>
<dbReference type="Proteomes" id="UP000252558">
    <property type="component" value="Unassembled WGS sequence"/>
</dbReference>